<dbReference type="GO" id="GO:0005869">
    <property type="term" value="C:dynactin complex"/>
    <property type="evidence" value="ECO:0007669"/>
    <property type="project" value="InterPro"/>
</dbReference>
<evidence type="ECO:0000313" key="1">
    <source>
        <dbReference type="EMBL" id="KAK3762428.1"/>
    </source>
</evidence>
<dbReference type="PANTHER" id="PTHR28360:SF1">
    <property type="entry name" value="DYNACTIN SUBUNIT 3"/>
    <property type="match status" value="1"/>
</dbReference>
<dbReference type="Proteomes" id="UP001283361">
    <property type="component" value="Unassembled WGS sequence"/>
</dbReference>
<keyword evidence="2" id="KW-1185">Reference proteome</keyword>
<reference evidence="1" key="1">
    <citation type="journal article" date="2023" name="G3 (Bethesda)">
        <title>A reference genome for the long-term kleptoplast-retaining sea slug Elysia crispata morphotype clarki.</title>
        <authorList>
            <person name="Eastman K.E."/>
            <person name="Pendleton A.L."/>
            <person name="Shaikh M.A."/>
            <person name="Suttiyut T."/>
            <person name="Ogas R."/>
            <person name="Tomko P."/>
            <person name="Gavelis G."/>
            <person name="Widhalm J.R."/>
            <person name="Wisecaver J.H."/>
        </authorList>
    </citation>
    <scope>NUCLEOTIDE SEQUENCE</scope>
    <source>
        <strain evidence="1">ECLA1</strain>
    </source>
</reference>
<dbReference type="AlphaFoldDB" id="A0AAE0Z3U6"/>
<protein>
    <recommendedName>
        <fullName evidence="3">Dynactin subunit 3</fullName>
    </recommendedName>
</protein>
<dbReference type="PANTHER" id="PTHR28360">
    <property type="entry name" value="DYNACTIN SUBUNIT 3"/>
    <property type="match status" value="1"/>
</dbReference>
<evidence type="ECO:0008006" key="3">
    <source>
        <dbReference type="Google" id="ProtNLM"/>
    </source>
</evidence>
<comment type="caution">
    <text evidence="1">The sequence shown here is derived from an EMBL/GenBank/DDBJ whole genome shotgun (WGS) entry which is preliminary data.</text>
</comment>
<evidence type="ECO:0000313" key="2">
    <source>
        <dbReference type="Proteomes" id="UP001283361"/>
    </source>
</evidence>
<name>A0AAE0Z3U6_9GAST</name>
<dbReference type="Pfam" id="PF07426">
    <property type="entry name" value="Dynactin_p22"/>
    <property type="match status" value="1"/>
</dbReference>
<dbReference type="InterPro" id="IPR009991">
    <property type="entry name" value="DCTN3"/>
</dbReference>
<gene>
    <name evidence="1" type="ORF">RRG08_009820</name>
</gene>
<organism evidence="1 2">
    <name type="scientific">Elysia crispata</name>
    <name type="common">lettuce slug</name>
    <dbReference type="NCBI Taxonomy" id="231223"/>
    <lineage>
        <taxon>Eukaryota</taxon>
        <taxon>Metazoa</taxon>
        <taxon>Spiralia</taxon>
        <taxon>Lophotrochozoa</taxon>
        <taxon>Mollusca</taxon>
        <taxon>Gastropoda</taxon>
        <taxon>Heterobranchia</taxon>
        <taxon>Euthyneura</taxon>
        <taxon>Panpulmonata</taxon>
        <taxon>Sacoglossa</taxon>
        <taxon>Placobranchoidea</taxon>
        <taxon>Plakobranchidae</taxon>
        <taxon>Elysia</taxon>
    </lineage>
</organism>
<dbReference type="GO" id="GO:0061640">
    <property type="term" value="P:cytoskeleton-dependent cytokinesis"/>
    <property type="evidence" value="ECO:0007669"/>
    <property type="project" value="InterPro"/>
</dbReference>
<proteinExistence type="predicted"/>
<dbReference type="EMBL" id="JAWDGP010004710">
    <property type="protein sequence ID" value="KAK3762428.1"/>
    <property type="molecule type" value="Genomic_DNA"/>
</dbReference>
<accession>A0AAE0Z3U6</accession>
<sequence>MATSVDTLEQRIAALENLVYGDVEKDADYPKNVKNKTPCLESLLEIQRKMESALAGKKRAALLFEKLPDLKKFIDHAYTDGLTLSDDARQEAVLSESDFLREQSTLLQKLSENEKNIQSEHISAVPKFTEKLQTLSQVQLEQQDTVSYLNEESRRILNSYNNIVSLLSKQFVVWDETLTKLEIQASQRKSKLIFQCQSPLESHAATL</sequence>